<sequence>MEMGFTGTQHGMTDRQRKSIIHILLTMRHEIGHVHHGDCIGADEKFDGIAADLGIPRVIHPPNEPGKRAFCKGEVILPVLPYLERNRMIVADTSELIVCPRTMEEEIRSGTWYTFRYAKAHNRTVMVVYPRND</sequence>
<gene>
    <name evidence="1" type="ORF">LCGC14_2322030</name>
</gene>
<dbReference type="Gene3D" id="3.40.50.450">
    <property type="match status" value="1"/>
</dbReference>
<proteinExistence type="predicted"/>
<dbReference type="AlphaFoldDB" id="A0A0F9FCD3"/>
<accession>A0A0F9FCD3</accession>
<dbReference type="EMBL" id="LAZR01033195">
    <property type="protein sequence ID" value="KKL48787.1"/>
    <property type="molecule type" value="Genomic_DNA"/>
</dbReference>
<protein>
    <submittedName>
        <fullName evidence="1">Uncharacterized protein</fullName>
    </submittedName>
</protein>
<comment type="caution">
    <text evidence="1">The sequence shown here is derived from an EMBL/GenBank/DDBJ whole genome shotgun (WGS) entry which is preliminary data.</text>
</comment>
<reference evidence="1" key="1">
    <citation type="journal article" date="2015" name="Nature">
        <title>Complex archaea that bridge the gap between prokaryotes and eukaryotes.</title>
        <authorList>
            <person name="Spang A."/>
            <person name="Saw J.H."/>
            <person name="Jorgensen S.L."/>
            <person name="Zaremba-Niedzwiedzka K."/>
            <person name="Martijn J."/>
            <person name="Lind A.E."/>
            <person name="van Eijk R."/>
            <person name="Schleper C."/>
            <person name="Guy L."/>
            <person name="Ettema T.J."/>
        </authorList>
    </citation>
    <scope>NUCLEOTIDE SEQUENCE</scope>
</reference>
<evidence type="ECO:0000313" key="1">
    <source>
        <dbReference type="EMBL" id="KKL48787.1"/>
    </source>
</evidence>
<organism evidence="1">
    <name type="scientific">marine sediment metagenome</name>
    <dbReference type="NCBI Taxonomy" id="412755"/>
    <lineage>
        <taxon>unclassified sequences</taxon>
        <taxon>metagenomes</taxon>
        <taxon>ecological metagenomes</taxon>
    </lineage>
</organism>
<name>A0A0F9FCD3_9ZZZZ</name>